<evidence type="ECO:0000313" key="1">
    <source>
        <dbReference type="EMBL" id="KAI9248046.1"/>
    </source>
</evidence>
<name>A0AAD5JYL9_9FUNG</name>
<sequence>MVKTFKYLGIPFNQFGIVSDLLINQRITKATGSMALLRQLGIQQYGVGLWPTLRAYRTFVRPVMEYGIAISTLSQVQIDKLDKAQKGCIKMTLNRNAKTQFPTIVPMVMANIPSMKIRTPTIQQKRDEEFKLLKDKFKAISCMRDIRVVEPIMYLELPSKDRHRMIKWRMHWLPSYPIKTCRCGEINATREHYKICPRLQPLLLKLLDHYGTIPDLKHPVQPLDYILNNLPRNEVVLGNKRWIKAWPALIRVLREIDFLSHADADFNLNDEPDPEVTMKQQQNNTQS</sequence>
<evidence type="ECO:0000313" key="2">
    <source>
        <dbReference type="Proteomes" id="UP001209540"/>
    </source>
</evidence>
<dbReference type="AlphaFoldDB" id="A0AAD5JYL9"/>
<comment type="caution">
    <text evidence="1">The sequence shown here is derived from an EMBL/GenBank/DDBJ whole genome shotgun (WGS) entry which is preliminary data.</text>
</comment>
<protein>
    <submittedName>
        <fullName evidence="1">Uncharacterized protein</fullName>
    </submittedName>
</protein>
<reference evidence="1" key="2">
    <citation type="submission" date="2023-02" db="EMBL/GenBank/DDBJ databases">
        <authorList>
            <consortium name="DOE Joint Genome Institute"/>
            <person name="Mondo S.J."/>
            <person name="Chang Y."/>
            <person name="Wang Y."/>
            <person name="Ahrendt S."/>
            <person name="Andreopoulos W."/>
            <person name="Barry K."/>
            <person name="Beard J."/>
            <person name="Benny G.L."/>
            <person name="Blankenship S."/>
            <person name="Bonito G."/>
            <person name="Cuomo C."/>
            <person name="Desiro A."/>
            <person name="Gervers K.A."/>
            <person name="Hundley H."/>
            <person name="Kuo A."/>
            <person name="LaButti K."/>
            <person name="Lang B.F."/>
            <person name="Lipzen A."/>
            <person name="O'Donnell K."/>
            <person name="Pangilinan J."/>
            <person name="Reynolds N."/>
            <person name="Sandor L."/>
            <person name="Smith M.W."/>
            <person name="Tsang A."/>
            <person name="Grigoriev I.V."/>
            <person name="Stajich J.E."/>
            <person name="Spatafora J.W."/>
        </authorList>
    </citation>
    <scope>NUCLEOTIDE SEQUENCE</scope>
    <source>
        <strain evidence="1">RSA 2281</strain>
    </source>
</reference>
<proteinExistence type="predicted"/>
<accession>A0AAD5JYL9</accession>
<reference evidence="1" key="1">
    <citation type="journal article" date="2022" name="IScience">
        <title>Evolution of zygomycete secretomes and the origins of terrestrial fungal ecologies.</title>
        <authorList>
            <person name="Chang Y."/>
            <person name="Wang Y."/>
            <person name="Mondo S."/>
            <person name="Ahrendt S."/>
            <person name="Andreopoulos W."/>
            <person name="Barry K."/>
            <person name="Beard J."/>
            <person name="Benny G.L."/>
            <person name="Blankenship S."/>
            <person name="Bonito G."/>
            <person name="Cuomo C."/>
            <person name="Desiro A."/>
            <person name="Gervers K.A."/>
            <person name="Hundley H."/>
            <person name="Kuo A."/>
            <person name="LaButti K."/>
            <person name="Lang B.F."/>
            <person name="Lipzen A."/>
            <person name="O'Donnell K."/>
            <person name="Pangilinan J."/>
            <person name="Reynolds N."/>
            <person name="Sandor L."/>
            <person name="Smith M.E."/>
            <person name="Tsang A."/>
            <person name="Grigoriev I.V."/>
            <person name="Stajich J.E."/>
            <person name="Spatafora J.W."/>
        </authorList>
    </citation>
    <scope>NUCLEOTIDE SEQUENCE</scope>
    <source>
        <strain evidence="1">RSA 2281</strain>
    </source>
</reference>
<dbReference type="EMBL" id="JAIXMP010000040">
    <property type="protein sequence ID" value="KAI9248046.1"/>
    <property type="molecule type" value="Genomic_DNA"/>
</dbReference>
<dbReference type="Proteomes" id="UP001209540">
    <property type="component" value="Unassembled WGS sequence"/>
</dbReference>
<gene>
    <name evidence="1" type="ORF">BDA99DRAFT_591720</name>
</gene>
<keyword evidence="2" id="KW-1185">Reference proteome</keyword>
<organism evidence="1 2">
    <name type="scientific">Phascolomyces articulosus</name>
    <dbReference type="NCBI Taxonomy" id="60185"/>
    <lineage>
        <taxon>Eukaryota</taxon>
        <taxon>Fungi</taxon>
        <taxon>Fungi incertae sedis</taxon>
        <taxon>Mucoromycota</taxon>
        <taxon>Mucoromycotina</taxon>
        <taxon>Mucoromycetes</taxon>
        <taxon>Mucorales</taxon>
        <taxon>Lichtheimiaceae</taxon>
        <taxon>Phascolomyces</taxon>
    </lineage>
</organism>